<protein>
    <submittedName>
        <fullName evidence="5">Dihydrodipicolinate synthase family protein</fullName>
    </submittedName>
</protein>
<feature type="active site" description="Schiff-base intermediate with substrate" evidence="3">
    <location>
        <position position="158"/>
    </location>
</feature>
<dbReference type="SUPFAM" id="SSF51569">
    <property type="entry name" value="Aldolase"/>
    <property type="match status" value="1"/>
</dbReference>
<dbReference type="OrthoDB" id="350860at2157"/>
<gene>
    <name evidence="5" type="ORF">CP557_12145</name>
</gene>
<dbReference type="Pfam" id="PF00701">
    <property type="entry name" value="DHDPS"/>
    <property type="match status" value="1"/>
</dbReference>
<evidence type="ECO:0000256" key="3">
    <source>
        <dbReference type="PIRSR" id="PIRSR001365-1"/>
    </source>
</evidence>
<dbReference type="AlphaFoldDB" id="A0A2A5QWT4"/>
<dbReference type="GO" id="GO:0008675">
    <property type="term" value="F:2-dehydro-3-deoxy-phosphogluconate aldolase activity"/>
    <property type="evidence" value="ECO:0007669"/>
    <property type="project" value="UniProtKB-ARBA"/>
</dbReference>
<keyword evidence="6" id="KW-1185">Reference proteome</keyword>
<evidence type="ECO:0000313" key="5">
    <source>
        <dbReference type="EMBL" id="PCR91209.1"/>
    </source>
</evidence>
<feature type="binding site" evidence="4">
    <location>
        <position position="201"/>
    </location>
    <ligand>
        <name>pyruvate</name>
        <dbReference type="ChEBI" id="CHEBI:15361"/>
    </ligand>
</feature>
<dbReference type="GO" id="GO:0008840">
    <property type="term" value="F:4-hydroxy-tetrahydrodipicolinate synthase activity"/>
    <property type="evidence" value="ECO:0007669"/>
    <property type="project" value="TreeGrafter"/>
</dbReference>
<evidence type="ECO:0000256" key="1">
    <source>
        <dbReference type="ARBA" id="ARBA00023239"/>
    </source>
</evidence>
<dbReference type="PRINTS" id="PR00146">
    <property type="entry name" value="DHPICSNTHASE"/>
</dbReference>
<dbReference type="InterPro" id="IPR002220">
    <property type="entry name" value="DapA-like"/>
</dbReference>
<dbReference type="RefSeq" id="WP_097380152.1">
    <property type="nucleotide sequence ID" value="NZ_NXNI01000001.1"/>
</dbReference>
<proteinExistence type="predicted"/>
<dbReference type="CDD" id="cd00408">
    <property type="entry name" value="DHDPS-like"/>
    <property type="match status" value="1"/>
</dbReference>
<sequence>MQGTGVPVVTPFDSSGRVDHARLRSLVDWLEEAGVDFLVPCGSSGEAPLLTADERVAIVETVAEATSLSVLAGTGWEGYEPTLETTERAAAAGAEAALVVTPSYYASEDAALAAYYRSLADESPIPIYLYSVPKFTDHALSPRTVASLATHENVAGIKDSSGSLESIQRLVRLTADESFAVLVGSGSIYAAGLDAGADGGVLALANVVPGRASEIYRRHEGGRSERARSRNADLVELNHAVTTQYGVPGLKAALSLRDRPAGSLRRPLEPLAETAREELDSVLADALEATDSTNPDSST</sequence>
<comment type="caution">
    <text evidence="5">The sequence shown here is derived from an EMBL/GenBank/DDBJ whole genome shotgun (WGS) entry which is preliminary data.</text>
</comment>
<dbReference type="EMBL" id="NXNI01000001">
    <property type="protein sequence ID" value="PCR91209.1"/>
    <property type="molecule type" value="Genomic_DNA"/>
</dbReference>
<evidence type="ECO:0000256" key="2">
    <source>
        <dbReference type="ARBA" id="ARBA00023270"/>
    </source>
</evidence>
<organism evidence="5 6">
    <name type="scientific">Natrinema ejinorense</name>
    <dbReference type="NCBI Taxonomy" id="373386"/>
    <lineage>
        <taxon>Archaea</taxon>
        <taxon>Methanobacteriati</taxon>
        <taxon>Methanobacteriota</taxon>
        <taxon>Stenosarchaea group</taxon>
        <taxon>Halobacteria</taxon>
        <taxon>Halobacteriales</taxon>
        <taxon>Natrialbaceae</taxon>
        <taxon>Natrinema</taxon>
    </lineage>
</organism>
<dbReference type="PIRSF" id="PIRSF001365">
    <property type="entry name" value="DHDPS"/>
    <property type="match status" value="1"/>
</dbReference>
<evidence type="ECO:0000256" key="4">
    <source>
        <dbReference type="PIRSR" id="PIRSR001365-2"/>
    </source>
</evidence>
<accession>A0A2A5QWT4</accession>
<dbReference type="SMART" id="SM01130">
    <property type="entry name" value="DHDPS"/>
    <property type="match status" value="1"/>
</dbReference>
<name>A0A2A5QWT4_9EURY</name>
<dbReference type="Proteomes" id="UP000219689">
    <property type="component" value="Unassembled WGS sequence"/>
</dbReference>
<dbReference type="InterPro" id="IPR013785">
    <property type="entry name" value="Aldolase_TIM"/>
</dbReference>
<dbReference type="PANTHER" id="PTHR12128:SF66">
    <property type="entry name" value="4-HYDROXY-2-OXOGLUTARATE ALDOLASE, MITOCHONDRIAL"/>
    <property type="match status" value="1"/>
</dbReference>
<feature type="active site" description="Proton donor/acceptor" evidence="3">
    <location>
        <position position="130"/>
    </location>
</feature>
<reference evidence="5 6" key="1">
    <citation type="submission" date="2017-09" db="EMBL/GenBank/DDBJ databases">
        <title>Genome sequences of Natrinema ejinorence JCM 13890T.</title>
        <authorList>
            <person name="Roh S.W."/>
            <person name="Kim Y.B."/>
            <person name="Kim J.Y."/>
        </authorList>
    </citation>
    <scope>NUCLEOTIDE SEQUENCE [LARGE SCALE GENOMIC DNA]</scope>
    <source>
        <strain evidence="5 6">JCM 13890</strain>
    </source>
</reference>
<dbReference type="PROSITE" id="PS00666">
    <property type="entry name" value="DHDPS_2"/>
    <property type="match status" value="1"/>
</dbReference>
<dbReference type="GO" id="GO:0044281">
    <property type="term" value="P:small molecule metabolic process"/>
    <property type="evidence" value="ECO:0007669"/>
    <property type="project" value="UniProtKB-ARBA"/>
</dbReference>
<dbReference type="Gene3D" id="3.20.20.70">
    <property type="entry name" value="Aldolase class I"/>
    <property type="match status" value="1"/>
</dbReference>
<dbReference type="InterPro" id="IPR020625">
    <property type="entry name" value="Schiff_base-form_aldolases_AS"/>
</dbReference>
<keyword evidence="2" id="KW-0704">Schiff base</keyword>
<dbReference type="PANTHER" id="PTHR12128">
    <property type="entry name" value="DIHYDRODIPICOLINATE SYNTHASE"/>
    <property type="match status" value="1"/>
</dbReference>
<keyword evidence="1" id="KW-0456">Lyase</keyword>
<evidence type="ECO:0000313" key="6">
    <source>
        <dbReference type="Proteomes" id="UP000219689"/>
    </source>
</evidence>